<organism evidence="8 9">
    <name type="scientific">Streptococcus pneumoniae</name>
    <dbReference type="NCBI Taxonomy" id="1313"/>
    <lineage>
        <taxon>Bacteria</taxon>
        <taxon>Bacillati</taxon>
        <taxon>Bacillota</taxon>
        <taxon>Bacilli</taxon>
        <taxon>Lactobacillales</taxon>
        <taxon>Streptococcaceae</taxon>
        <taxon>Streptococcus</taxon>
    </lineage>
</organism>
<dbReference type="PANTHER" id="PTHR43197">
    <property type="entry name" value="UTP--GLUCOSE-1-PHOSPHATE URIDYLYLTRANSFERASE"/>
    <property type="match status" value="1"/>
</dbReference>
<feature type="non-terminal residue" evidence="8">
    <location>
        <position position="67"/>
    </location>
</feature>
<feature type="domain" description="Nucleotidyl transferase" evidence="7">
    <location>
        <begin position="6"/>
        <end position="62"/>
    </location>
</feature>
<dbReference type="EMBL" id="WNHN01000362">
    <property type="protein sequence ID" value="MTV78044.1"/>
    <property type="molecule type" value="Genomic_DNA"/>
</dbReference>
<evidence type="ECO:0000259" key="7">
    <source>
        <dbReference type="Pfam" id="PF00483"/>
    </source>
</evidence>
<dbReference type="InterPro" id="IPR005771">
    <property type="entry name" value="GalU_uridylyltTrfase_bac/arc"/>
</dbReference>
<evidence type="ECO:0000256" key="1">
    <source>
        <dbReference type="ARBA" id="ARBA00005136"/>
    </source>
</evidence>
<keyword evidence="5 8" id="KW-0548">Nucleotidyltransferase</keyword>
<dbReference type="Gene3D" id="3.90.550.10">
    <property type="entry name" value="Spore Coat Polysaccharide Biosynthesis Protein SpsA, Chain A"/>
    <property type="match status" value="1"/>
</dbReference>
<evidence type="ECO:0000256" key="6">
    <source>
        <dbReference type="ARBA" id="ARBA00048128"/>
    </source>
</evidence>
<dbReference type="Pfam" id="PF00483">
    <property type="entry name" value="NTP_transferase"/>
    <property type="match status" value="1"/>
</dbReference>
<comment type="catalytic activity">
    <reaction evidence="6">
        <text>alpha-D-glucose 1-phosphate + UTP + H(+) = UDP-alpha-D-glucose + diphosphate</text>
        <dbReference type="Rhea" id="RHEA:19889"/>
        <dbReference type="ChEBI" id="CHEBI:15378"/>
        <dbReference type="ChEBI" id="CHEBI:33019"/>
        <dbReference type="ChEBI" id="CHEBI:46398"/>
        <dbReference type="ChEBI" id="CHEBI:58601"/>
        <dbReference type="ChEBI" id="CHEBI:58885"/>
        <dbReference type="EC" id="2.7.7.9"/>
    </reaction>
</comment>
<protein>
    <recommendedName>
        <fullName evidence="3">UTP--glucose-1-phosphate uridylyltransferase</fullName>
        <ecNumber evidence="3">2.7.7.9</ecNumber>
    </recommendedName>
</protein>
<evidence type="ECO:0000256" key="5">
    <source>
        <dbReference type="ARBA" id="ARBA00022695"/>
    </source>
</evidence>
<dbReference type="GO" id="GO:0003983">
    <property type="term" value="F:UTP:glucose-1-phosphate uridylyltransferase activity"/>
    <property type="evidence" value="ECO:0007669"/>
    <property type="project" value="UniProtKB-EC"/>
</dbReference>
<evidence type="ECO:0000313" key="8">
    <source>
        <dbReference type="EMBL" id="MTV78044.1"/>
    </source>
</evidence>
<dbReference type="InterPro" id="IPR005835">
    <property type="entry name" value="NTP_transferase_dom"/>
</dbReference>
<dbReference type="AlphaFoldDB" id="A0AAW9W8E8"/>
<dbReference type="EC" id="2.7.7.9" evidence="3"/>
<name>A0AAW9W8E8_STREE</name>
<dbReference type="RefSeq" id="WP_269058223.1">
    <property type="nucleotide sequence ID" value="NZ_WNHN01000362.1"/>
</dbReference>
<dbReference type="InterPro" id="IPR029044">
    <property type="entry name" value="Nucleotide-diphossugar_trans"/>
</dbReference>
<evidence type="ECO:0000256" key="3">
    <source>
        <dbReference type="ARBA" id="ARBA00012415"/>
    </source>
</evidence>
<gene>
    <name evidence="8" type="ORF">GM535_12545</name>
</gene>
<keyword evidence="4" id="KW-0808">Transferase</keyword>
<evidence type="ECO:0000256" key="2">
    <source>
        <dbReference type="ARBA" id="ARBA00006890"/>
    </source>
</evidence>
<comment type="pathway">
    <text evidence="1">Carbohydrate metabolism; nucleotide-sugar metabolism.</text>
</comment>
<dbReference type="PANTHER" id="PTHR43197:SF1">
    <property type="entry name" value="UTP--GLUCOSE-1-PHOSPHATE URIDYLYLTRANSFERASE"/>
    <property type="match status" value="1"/>
</dbReference>
<evidence type="ECO:0000256" key="4">
    <source>
        <dbReference type="ARBA" id="ARBA00022679"/>
    </source>
</evidence>
<reference evidence="8" key="1">
    <citation type="submission" date="2019-11" db="EMBL/GenBank/DDBJ databases">
        <title>Growth characteristics of pneumococcus vary with the chemical composition of the capsule and with environmental conditions.</title>
        <authorList>
            <person name="Tothpal A."/>
            <person name="Desobry K."/>
            <person name="Joshi S."/>
            <person name="Wyllie A.L."/>
            <person name="Weinberger D.M."/>
        </authorList>
    </citation>
    <scope>NUCLEOTIDE SEQUENCE</scope>
    <source>
        <strain evidence="8">Pnumococcus10A</strain>
    </source>
</reference>
<dbReference type="SUPFAM" id="SSF53448">
    <property type="entry name" value="Nucleotide-diphospho-sugar transferases"/>
    <property type="match status" value="1"/>
</dbReference>
<sequence length="67" mass="7362">MKKVKKAVIPAAGLGTRFLPATKALAKEMLPIVDRPTIHFVIEEALRSGIEDILVVTGKSKRSIEDY</sequence>
<comment type="similarity">
    <text evidence="2">Belongs to the UDPGP type 2 family.</text>
</comment>
<accession>A0AAW9W8E8</accession>
<dbReference type="GO" id="GO:0006011">
    <property type="term" value="P:UDP-alpha-D-glucose metabolic process"/>
    <property type="evidence" value="ECO:0007669"/>
    <property type="project" value="InterPro"/>
</dbReference>
<proteinExistence type="inferred from homology"/>
<dbReference type="Proteomes" id="UP000729182">
    <property type="component" value="Unassembled WGS sequence"/>
</dbReference>
<comment type="caution">
    <text evidence="8">The sequence shown here is derived from an EMBL/GenBank/DDBJ whole genome shotgun (WGS) entry which is preliminary data.</text>
</comment>
<evidence type="ECO:0000313" key="9">
    <source>
        <dbReference type="Proteomes" id="UP000729182"/>
    </source>
</evidence>